<proteinExistence type="predicted"/>
<comment type="caution">
    <text evidence="2">The sequence shown here is derived from an EMBL/GenBank/DDBJ whole genome shotgun (WGS) entry which is preliminary data.</text>
</comment>
<feature type="compositionally biased region" description="Polar residues" evidence="1">
    <location>
        <begin position="103"/>
        <end position="123"/>
    </location>
</feature>
<feature type="region of interest" description="Disordered" evidence="1">
    <location>
        <begin position="1"/>
        <end position="156"/>
    </location>
</feature>
<organism evidence="2">
    <name type="scientific">Brassica cretica</name>
    <name type="common">Mustard</name>
    <dbReference type="NCBI Taxonomy" id="69181"/>
    <lineage>
        <taxon>Eukaryota</taxon>
        <taxon>Viridiplantae</taxon>
        <taxon>Streptophyta</taxon>
        <taxon>Embryophyta</taxon>
        <taxon>Tracheophyta</taxon>
        <taxon>Spermatophyta</taxon>
        <taxon>Magnoliopsida</taxon>
        <taxon>eudicotyledons</taxon>
        <taxon>Gunneridae</taxon>
        <taxon>Pentapetalae</taxon>
        <taxon>rosids</taxon>
        <taxon>malvids</taxon>
        <taxon>Brassicales</taxon>
        <taxon>Brassicaceae</taxon>
        <taxon>Brassiceae</taxon>
        <taxon>Brassica</taxon>
    </lineage>
</organism>
<name>A0A8S9J135_BRACR</name>
<gene>
    <name evidence="2" type="ORF">F2Q70_00001365</name>
</gene>
<feature type="compositionally biased region" description="Basic and acidic residues" evidence="1">
    <location>
        <begin position="19"/>
        <end position="29"/>
    </location>
</feature>
<feature type="compositionally biased region" description="Basic and acidic residues" evidence="1">
    <location>
        <begin position="125"/>
        <end position="144"/>
    </location>
</feature>
<evidence type="ECO:0000313" key="2">
    <source>
        <dbReference type="EMBL" id="KAF2575628.1"/>
    </source>
</evidence>
<sequence length="156" mass="18346">MLTHEVRECPTTTLSTHHKREEEVHEDYARKHRADNEANSTNLHYKPLRPSGQRLEQPPFSQRRDRHGRSFGPRLSTTEDDNAYRNKQISPFRRREARPSPQLPSTTSPADSHSYRRNNSNNVPARDDRQVEDQARRKLRDVSRRRSLSFRAPPAE</sequence>
<dbReference type="AlphaFoldDB" id="A0A8S9J135"/>
<dbReference type="EMBL" id="QGKY02001015">
    <property type="protein sequence ID" value="KAF2575628.1"/>
    <property type="molecule type" value="Genomic_DNA"/>
</dbReference>
<protein>
    <submittedName>
        <fullName evidence="2">Uncharacterized protein</fullName>
    </submittedName>
</protein>
<reference evidence="2" key="1">
    <citation type="submission" date="2019-12" db="EMBL/GenBank/DDBJ databases">
        <title>Genome sequencing and annotation of Brassica cretica.</title>
        <authorList>
            <person name="Studholme D.J."/>
            <person name="Sarris P.F."/>
        </authorList>
    </citation>
    <scope>NUCLEOTIDE SEQUENCE</scope>
    <source>
        <strain evidence="2">PFS-102/07</strain>
        <tissue evidence="2">Leaf</tissue>
    </source>
</reference>
<evidence type="ECO:0000256" key="1">
    <source>
        <dbReference type="SAM" id="MobiDB-lite"/>
    </source>
</evidence>
<accession>A0A8S9J135</accession>